<evidence type="ECO:0000256" key="1">
    <source>
        <dbReference type="ARBA" id="ARBA00004496"/>
    </source>
</evidence>
<dbReference type="InterPro" id="IPR007197">
    <property type="entry name" value="rSAM"/>
</dbReference>
<dbReference type="SMART" id="SM00729">
    <property type="entry name" value="Elp3"/>
    <property type="match status" value="1"/>
</dbReference>
<keyword evidence="12 14" id="KW-0627">Porphyrin biosynthesis</keyword>
<evidence type="ECO:0000259" key="15">
    <source>
        <dbReference type="PROSITE" id="PS51918"/>
    </source>
</evidence>
<evidence type="ECO:0000256" key="12">
    <source>
        <dbReference type="ARBA" id="ARBA00023244"/>
    </source>
</evidence>
<comment type="catalytic activity">
    <reaction evidence="13 14">
        <text>coproporphyrinogen III + 2 S-adenosyl-L-methionine = protoporphyrinogen IX + 2 5'-deoxyadenosine + 2 L-methionine + 2 CO2</text>
        <dbReference type="Rhea" id="RHEA:15425"/>
        <dbReference type="ChEBI" id="CHEBI:16526"/>
        <dbReference type="ChEBI" id="CHEBI:17319"/>
        <dbReference type="ChEBI" id="CHEBI:57307"/>
        <dbReference type="ChEBI" id="CHEBI:57309"/>
        <dbReference type="ChEBI" id="CHEBI:57844"/>
        <dbReference type="ChEBI" id="CHEBI:59789"/>
        <dbReference type="EC" id="1.3.98.3"/>
    </reaction>
</comment>
<dbReference type="PANTHER" id="PTHR13932:SF6">
    <property type="entry name" value="OXYGEN-INDEPENDENT COPROPORPHYRINOGEN III OXIDASE"/>
    <property type="match status" value="1"/>
</dbReference>
<dbReference type="Proteomes" id="UP001442468">
    <property type="component" value="Unassembled WGS sequence"/>
</dbReference>
<dbReference type="Pfam" id="PF04055">
    <property type="entry name" value="Radical_SAM"/>
    <property type="match status" value="1"/>
</dbReference>
<keyword evidence="11 14" id="KW-0411">Iron-sulfur</keyword>
<evidence type="ECO:0000256" key="11">
    <source>
        <dbReference type="ARBA" id="ARBA00023014"/>
    </source>
</evidence>
<evidence type="ECO:0000256" key="3">
    <source>
        <dbReference type="ARBA" id="ARBA00005493"/>
    </source>
</evidence>
<evidence type="ECO:0000256" key="8">
    <source>
        <dbReference type="ARBA" id="ARBA00022723"/>
    </source>
</evidence>
<keyword evidence="9 14" id="KW-0560">Oxidoreductase</keyword>
<dbReference type="Pfam" id="PF06969">
    <property type="entry name" value="HemN_C"/>
    <property type="match status" value="1"/>
</dbReference>
<gene>
    <name evidence="16" type="primary">hemN</name>
    <name evidence="16" type="ORF">ABE960_05540</name>
</gene>
<dbReference type="SUPFAM" id="SSF102114">
    <property type="entry name" value="Radical SAM enzymes"/>
    <property type="match status" value="1"/>
</dbReference>
<dbReference type="InterPro" id="IPR006638">
    <property type="entry name" value="Elp3/MiaA/NifB-like_rSAM"/>
</dbReference>
<keyword evidence="6 14" id="KW-0963">Cytoplasm</keyword>
<evidence type="ECO:0000256" key="6">
    <source>
        <dbReference type="ARBA" id="ARBA00022490"/>
    </source>
</evidence>
<comment type="cofactor">
    <cofactor evidence="14">
        <name>[4Fe-4S] cluster</name>
        <dbReference type="ChEBI" id="CHEBI:49883"/>
    </cofactor>
    <text evidence="14">Binds 1 [4Fe-4S] cluster. The cluster is coordinated with 3 cysteines and an exchangeable S-adenosyl-L-methionine.</text>
</comment>
<proteinExistence type="inferred from homology"/>
<protein>
    <recommendedName>
        <fullName evidence="14">Coproporphyrinogen-III oxidase</fullName>
        <ecNumber evidence="14">1.3.98.3</ecNumber>
    </recommendedName>
</protein>
<keyword evidence="5 14" id="KW-0004">4Fe-4S</keyword>
<dbReference type="RefSeq" id="WP_349761232.1">
    <property type="nucleotide sequence ID" value="NZ_JBEGCJ010000002.1"/>
</dbReference>
<accession>A0ABV1ND46</accession>
<evidence type="ECO:0000256" key="14">
    <source>
        <dbReference type="PIRNR" id="PIRNR000167"/>
    </source>
</evidence>
<comment type="caution">
    <text evidence="16">The sequence shown here is derived from an EMBL/GenBank/DDBJ whole genome shotgun (WGS) entry which is preliminary data.</text>
</comment>
<reference evidence="16 17" key="1">
    <citation type="submission" date="2024-05" db="EMBL/GenBank/DDBJ databases">
        <title>Halomonas sp. SSM6 16S ribosomal RNA gene Genome sequencing and assembly.</title>
        <authorList>
            <person name="Yook S."/>
        </authorList>
    </citation>
    <scope>NUCLEOTIDE SEQUENCE [LARGE SCALE GENOMIC DNA]</scope>
    <source>
        <strain evidence="16 17">SSM6</strain>
    </source>
</reference>
<dbReference type="GO" id="GO:0051989">
    <property type="term" value="F:coproporphyrinogen dehydrogenase activity"/>
    <property type="evidence" value="ECO:0007669"/>
    <property type="project" value="UniProtKB-EC"/>
</dbReference>
<dbReference type="InterPro" id="IPR058240">
    <property type="entry name" value="rSAM_sf"/>
</dbReference>
<keyword evidence="8 14" id="KW-0479">Metal-binding</keyword>
<comment type="subcellular location">
    <subcellularLocation>
        <location evidence="1 14">Cytoplasm</location>
    </subcellularLocation>
</comment>
<keyword evidence="10 14" id="KW-0408">Iron</keyword>
<name>A0ABV1ND46_9GAMM</name>
<evidence type="ECO:0000256" key="2">
    <source>
        <dbReference type="ARBA" id="ARBA00004785"/>
    </source>
</evidence>
<comment type="subunit">
    <text evidence="4">Monomer.</text>
</comment>
<dbReference type="SFLD" id="SFLDS00029">
    <property type="entry name" value="Radical_SAM"/>
    <property type="match status" value="1"/>
</dbReference>
<dbReference type="InterPro" id="IPR004558">
    <property type="entry name" value="Coprogen_oxidase_HemN"/>
</dbReference>
<evidence type="ECO:0000256" key="7">
    <source>
        <dbReference type="ARBA" id="ARBA00022691"/>
    </source>
</evidence>
<evidence type="ECO:0000256" key="9">
    <source>
        <dbReference type="ARBA" id="ARBA00023002"/>
    </source>
</evidence>
<sequence>MPARASAADRDGALFSAASPAPAYAFYPTTHALSDDIGAEDYRQALEHSNAAARPLALYVHLPFCRQACFHCTRQPVITSDTRLPESYLSRLDREMVLIRRHLDPAREVRSLHWGGGTPTFLGLNQLSDLIDRLDARFRLASDRGREYLVEIDPREADVLTLRHLEALGFNRLSLEVLDLDPEVQQAINRIQGRGLTEQLIDEAERLGFHSVNLDLIIGLPRQTRDGFTATLAQVIAMAPERLSLFHYRHHPERFPIQRHIRIAELPGPQETLAMMDTAYRMLAAAGYVHLGRERFARSDDRLTKDRLAGRKCERHDLLGLGVTAVSRLEDLHVRNPLTLEAYEAALDQGRLATAAGHRLSLDDRLRGAAIETLMSELTLDLAALGDAFDLDAEAHLAEPLWRLAVAEREGLVERQDQRLLVTAKGRLLVRQLATAFDAYPLTPLPRQSSHAS</sequence>
<dbReference type="Gene3D" id="3.30.750.200">
    <property type="match status" value="1"/>
</dbReference>
<comment type="similarity">
    <text evidence="3 14">Belongs to the anaerobic coproporphyrinogen-III oxidase family.</text>
</comment>
<evidence type="ECO:0000256" key="4">
    <source>
        <dbReference type="ARBA" id="ARBA00011245"/>
    </source>
</evidence>
<comment type="pathway">
    <text evidence="2 14">Porphyrin-containing compound metabolism; protoporphyrin-IX biosynthesis; protoporphyrinogen-IX from coproporphyrinogen-III (AdoMet route): step 1/1.</text>
</comment>
<evidence type="ECO:0000256" key="10">
    <source>
        <dbReference type="ARBA" id="ARBA00023004"/>
    </source>
</evidence>
<evidence type="ECO:0000256" key="13">
    <source>
        <dbReference type="ARBA" id="ARBA00048321"/>
    </source>
</evidence>
<dbReference type="EC" id="1.3.98.3" evidence="14"/>
<dbReference type="PIRSF" id="PIRSF000167">
    <property type="entry name" value="HemN"/>
    <property type="match status" value="1"/>
</dbReference>
<keyword evidence="7 14" id="KW-0949">S-adenosyl-L-methionine</keyword>
<evidence type="ECO:0000256" key="5">
    <source>
        <dbReference type="ARBA" id="ARBA00022485"/>
    </source>
</evidence>
<dbReference type="NCBIfam" id="TIGR00538">
    <property type="entry name" value="hemN"/>
    <property type="match status" value="1"/>
</dbReference>
<dbReference type="SFLD" id="SFLDG01065">
    <property type="entry name" value="anaerobic_coproporphyrinogen-I"/>
    <property type="match status" value="1"/>
</dbReference>
<dbReference type="EMBL" id="JBEGCJ010000002">
    <property type="protein sequence ID" value="MEQ6916981.1"/>
    <property type="molecule type" value="Genomic_DNA"/>
</dbReference>
<dbReference type="PROSITE" id="PS51918">
    <property type="entry name" value="RADICAL_SAM"/>
    <property type="match status" value="1"/>
</dbReference>
<dbReference type="Gene3D" id="1.10.10.920">
    <property type="match status" value="1"/>
</dbReference>
<dbReference type="PANTHER" id="PTHR13932">
    <property type="entry name" value="COPROPORPHYRINIGEN III OXIDASE"/>
    <property type="match status" value="1"/>
</dbReference>
<dbReference type="InterPro" id="IPR034505">
    <property type="entry name" value="Coproporphyrinogen-III_oxidase"/>
</dbReference>
<evidence type="ECO:0000313" key="17">
    <source>
        <dbReference type="Proteomes" id="UP001442468"/>
    </source>
</evidence>
<evidence type="ECO:0000313" key="16">
    <source>
        <dbReference type="EMBL" id="MEQ6916981.1"/>
    </source>
</evidence>
<organism evidence="16 17">
    <name type="scientific">Halomonas aquatica</name>
    <dbReference type="NCBI Taxonomy" id="3151123"/>
    <lineage>
        <taxon>Bacteria</taxon>
        <taxon>Pseudomonadati</taxon>
        <taxon>Pseudomonadota</taxon>
        <taxon>Gammaproteobacteria</taxon>
        <taxon>Oceanospirillales</taxon>
        <taxon>Halomonadaceae</taxon>
        <taxon>Halomonas</taxon>
    </lineage>
</organism>
<keyword evidence="17" id="KW-1185">Reference proteome</keyword>
<dbReference type="InterPro" id="IPR010723">
    <property type="entry name" value="HemN_C"/>
</dbReference>
<feature type="domain" description="Radical SAM core" evidence="15">
    <location>
        <begin position="50"/>
        <end position="285"/>
    </location>
</feature>